<dbReference type="OrthoDB" id="5426982at2759"/>
<accession>A0A2J6PD98</accession>
<feature type="region of interest" description="Disordered" evidence="2">
    <location>
        <begin position="202"/>
        <end position="234"/>
    </location>
</feature>
<name>A0A2J6PD98_9HELO</name>
<dbReference type="AlphaFoldDB" id="A0A2J6PD98"/>
<evidence type="ECO:0000256" key="1">
    <source>
        <dbReference type="ARBA" id="ARBA00023242"/>
    </source>
</evidence>
<evidence type="ECO:0000259" key="3">
    <source>
        <dbReference type="Pfam" id="PF00172"/>
    </source>
</evidence>
<proteinExistence type="predicted"/>
<dbReference type="Pfam" id="PF00172">
    <property type="entry name" value="Zn_clus"/>
    <property type="match status" value="1"/>
</dbReference>
<keyword evidence="5" id="KW-1185">Reference proteome</keyword>
<feature type="domain" description="Zn(2)-C6 fungal-type" evidence="3">
    <location>
        <begin position="297"/>
        <end position="320"/>
    </location>
</feature>
<evidence type="ECO:0000256" key="2">
    <source>
        <dbReference type="SAM" id="MobiDB-lite"/>
    </source>
</evidence>
<gene>
    <name evidence="4" type="ORF">NA56DRAFT_756930</name>
</gene>
<dbReference type="GO" id="GO:0008270">
    <property type="term" value="F:zinc ion binding"/>
    <property type="evidence" value="ECO:0007669"/>
    <property type="project" value="InterPro"/>
</dbReference>
<dbReference type="GO" id="GO:0000981">
    <property type="term" value="F:DNA-binding transcription factor activity, RNA polymerase II-specific"/>
    <property type="evidence" value="ECO:0007669"/>
    <property type="project" value="InterPro"/>
</dbReference>
<feature type="compositionally biased region" description="Polar residues" evidence="2">
    <location>
        <begin position="212"/>
        <end position="230"/>
    </location>
</feature>
<organism evidence="4 5">
    <name type="scientific">Hyaloscypha hepaticicola</name>
    <dbReference type="NCBI Taxonomy" id="2082293"/>
    <lineage>
        <taxon>Eukaryota</taxon>
        <taxon>Fungi</taxon>
        <taxon>Dikarya</taxon>
        <taxon>Ascomycota</taxon>
        <taxon>Pezizomycotina</taxon>
        <taxon>Leotiomycetes</taxon>
        <taxon>Helotiales</taxon>
        <taxon>Hyaloscyphaceae</taxon>
        <taxon>Hyaloscypha</taxon>
    </lineage>
</organism>
<evidence type="ECO:0000313" key="4">
    <source>
        <dbReference type="EMBL" id="PMD12010.1"/>
    </source>
</evidence>
<protein>
    <recommendedName>
        <fullName evidence="3">Zn(2)-C6 fungal-type domain-containing protein</fullName>
    </recommendedName>
</protein>
<sequence length="700" mass="78383">MDSEFFNDLFLEECDLLDPSSLPGTARKSCDSFGPNRDQYHYNDHDCGRTIGGDPLSCPLNWQESIISSHVEPTITDGWPLYTAAQSNPSLTHFDTNHQLPLLLLSRMDSDLCLFDLPDTQEQISHVQNNKFSLGSSSMSIAEDTLLDPFGSFFADSTLDKYCNNQVIYTPTPSESSDNGNIGASQQHFSEHLWSNINPKLEDIKHSLGPHPQQSDESQQNEFSNSNPTEPASGYTILSERLGVSATVLESRPLLSPPEQLMTAFESQHLNTTVPKGKKAYTVEVRKKVGQVRKIGACWQCRIRKIACSADQTCNRCQKMASSPTLAKQICLRQRLMDIYLSHSDIYEMIIKSQERNVGSIRFLSGITQQVSLRFEAMIDGNPSLTLTVAPYKPFHPAGLGLSGSYTSPIMRDEIPTLALTVTPYNRLYPGSGLSGLYTKPGSSWHPLATDYRAILPDSVPNVEQLENMSRPGTCKVHDPFLNHDLHDKIDYLLLLFSNEGPHQPLHELVTATLRVVNLRNFLMHPLVYTHNSSYADPVINQNIRAVALAGISKAERFIISQFNDLSRLVSLESFSMMVAKICLLRLLLVYRNDVLLCARSVKIPVRSRVIFATRLEKVKFMYQVTATTYGMLCERTSSFAPCEWSDNIQQNGLVQSGDAALLTAAIKELGTAYTNFCERELSREQDEVFLLFMKGDVRK</sequence>
<dbReference type="InterPro" id="IPR001138">
    <property type="entry name" value="Zn2Cys6_DnaBD"/>
</dbReference>
<reference evidence="4 5" key="1">
    <citation type="submission" date="2016-05" db="EMBL/GenBank/DDBJ databases">
        <title>A degradative enzymes factory behind the ericoid mycorrhizal symbiosis.</title>
        <authorList>
            <consortium name="DOE Joint Genome Institute"/>
            <person name="Martino E."/>
            <person name="Morin E."/>
            <person name="Grelet G."/>
            <person name="Kuo A."/>
            <person name="Kohler A."/>
            <person name="Daghino S."/>
            <person name="Barry K."/>
            <person name="Choi C."/>
            <person name="Cichocki N."/>
            <person name="Clum A."/>
            <person name="Copeland A."/>
            <person name="Hainaut M."/>
            <person name="Haridas S."/>
            <person name="Labutti K."/>
            <person name="Lindquist E."/>
            <person name="Lipzen A."/>
            <person name="Khouja H.-R."/>
            <person name="Murat C."/>
            <person name="Ohm R."/>
            <person name="Olson A."/>
            <person name="Spatafora J."/>
            <person name="Veneault-Fourrey C."/>
            <person name="Henrissat B."/>
            <person name="Grigoriev I."/>
            <person name="Martin F."/>
            <person name="Perotto S."/>
        </authorList>
    </citation>
    <scope>NUCLEOTIDE SEQUENCE [LARGE SCALE GENOMIC DNA]</scope>
    <source>
        <strain evidence="4 5">UAMH 7357</strain>
    </source>
</reference>
<dbReference type="InterPro" id="IPR052973">
    <property type="entry name" value="Fungal_sec-metab_reg_TF"/>
</dbReference>
<dbReference type="Proteomes" id="UP000235672">
    <property type="component" value="Unassembled WGS sequence"/>
</dbReference>
<evidence type="ECO:0000313" key="5">
    <source>
        <dbReference type="Proteomes" id="UP000235672"/>
    </source>
</evidence>
<dbReference type="EMBL" id="KZ613575">
    <property type="protein sequence ID" value="PMD12010.1"/>
    <property type="molecule type" value="Genomic_DNA"/>
</dbReference>
<dbReference type="PANTHER" id="PTHR35392">
    <property type="entry name" value="ZN(II)2CYS6 TRANSCRIPTION FACTOR (EUROFUNG)-RELATED-RELATED"/>
    <property type="match status" value="1"/>
</dbReference>
<dbReference type="CDD" id="cd00067">
    <property type="entry name" value="GAL4"/>
    <property type="match status" value="1"/>
</dbReference>
<keyword evidence="1" id="KW-0539">Nucleus</keyword>